<dbReference type="PANTHER" id="PTHR13620">
    <property type="entry name" value="3-5 EXONUCLEASE"/>
    <property type="match status" value="1"/>
</dbReference>
<organism evidence="4 5">
    <name type="scientific">Viridothelium virens</name>
    <name type="common">Speckled blister lichen</name>
    <name type="synonym">Trypethelium virens</name>
    <dbReference type="NCBI Taxonomy" id="1048519"/>
    <lineage>
        <taxon>Eukaryota</taxon>
        <taxon>Fungi</taxon>
        <taxon>Dikarya</taxon>
        <taxon>Ascomycota</taxon>
        <taxon>Pezizomycotina</taxon>
        <taxon>Dothideomycetes</taxon>
        <taxon>Dothideomycetes incertae sedis</taxon>
        <taxon>Trypetheliales</taxon>
        <taxon>Trypetheliaceae</taxon>
        <taxon>Viridothelium</taxon>
    </lineage>
</organism>
<dbReference type="OrthoDB" id="1920326at2759"/>
<evidence type="ECO:0000313" key="4">
    <source>
        <dbReference type="EMBL" id="KAF2232366.1"/>
    </source>
</evidence>
<dbReference type="SMART" id="SM00474">
    <property type="entry name" value="35EXOc"/>
    <property type="match status" value="1"/>
</dbReference>
<feature type="domain" description="3'-5' exonuclease" evidence="3">
    <location>
        <begin position="17"/>
        <end position="204"/>
    </location>
</feature>
<gene>
    <name evidence="4" type="ORF">EV356DRAFT_437596</name>
</gene>
<keyword evidence="2" id="KW-0378">Hydrolase</keyword>
<evidence type="ECO:0000256" key="2">
    <source>
        <dbReference type="ARBA" id="ARBA00022801"/>
    </source>
</evidence>
<dbReference type="SUPFAM" id="SSF53098">
    <property type="entry name" value="Ribonuclease H-like"/>
    <property type="match status" value="1"/>
</dbReference>
<proteinExistence type="predicted"/>
<dbReference type="AlphaFoldDB" id="A0A6A6H2Q0"/>
<dbReference type="Pfam" id="PF01612">
    <property type="entry name" value="DNA_pol_A_exo1"/>
    <property type="match status" value="1"/>
</dbReference>
<dbReference type="GO" id="GO:0005634">
    <property type="term" value="C:nucleus"/>
    <property type="evidence" value="ECO:0007669"/>
    <property type="project" value="TreeGrafter"/>
</dbReference>
<keyword evidence="1" id="KW-0540">Nuclease</keyword>
<dbReference type="InterPro" id="IPR002562">
    <property type="entry name" value="3'-5'_exonuclease_dom"/>
</dbReference>
<dbReference type="InterPro" id="IPR051132">
    <property type="entry name" value="3-5_Exonuclease_domain"/>
</dbReference>
<evidence type="ECO:0000259" key="3">
    <source>
        <dbReference type="SMART" id="SM00474"/>
    </source>
</evidence>
<evidence type="ECO:0000313" key="5">
    <source>
        <dbReference type="Proteomes" id="UP000800092"/>
    </source>
</evidence>
<dbReference type="GO" id="GO:0005737">
    <property type="term" value="C:cytoplasm"/>
    <property type="evidence" value="ECO:0007669"/>
    <property type="project" value="TreeGrafter"/>
</dbReference>
<dbReference type="GO" id="GO:0006139">
    <property type="term" value="P:nucleobase-containing compound metabolic process"/>
    <property type="evidence" value="ECO:0007669"/>
    <property type="project" value="InterPro"/>
</dbReference>
<dbReference type="EMBL" id="ML991816">
    <property type="protein sequence ID" value="KAF2232366.1"/>
    <property type="molecule type" value="Genomic_DNA"/>
</dbReference>
<sequence>FWTHELYRGLNGEKIKIHYCKTRAESERIASLLVNEPILGFDMEWKPRGGRGIKNNISLIQLACEDQVALFHVALHEGRTVERLLAPTLRKILESPDITKTGVAILHADGRRLQRFMRLEPRGLFELSHLHRLVKYYGNWPEKVNKKLVGLASQVQEHLGKPLFKGKVRTSDWTKPLDADQIRYSAADAYAGFRLFHAMEMKRLKMVPVPPRPAFAELDLPIKL</sequence>
<evidence type="ECO:0000256" key="1">
    <source>
        <dbReference type="ARBA" id="ARBA00022722"/>
    </source>
</evidence>
<dbReference type="Proteomes" id="UP000800092">
    <property type="component" value="Unassembled WGS sequence"/>
</dbReference>
<keyword evidence="5" id="KW-1185">Reference proteome</keyword>
<feature type="non-terminal residue" evidence="4">
    <location>
        <position position="1"/>
    </location>
</feature>
<reference evidence="4" key="1">
    <citation type="journal article" date="2020" name="Stud. Mycol.">
        <title>101 Dothideomycetes genomes: a test case for predicting lifestyles and emergence of pathogens.</title>
        <authorList>
            <person name="Haridas S."/>
            <person name="Albert R."/>
            <person name="Binder M."/>
            <person name="Bloem J."/>
            <person name="Labutti K."/>
            <person name="Salamov A."/>
            <person name="Andreopoulos B."/>
            <person name="Baker S."/>
            <person name="Barry K."/>
            <person name="Bills G."/>
            <person name="Bluhm B."/>
            <person name="Cannon C."/>
            <person name="Castanera R."/>
            <person name="Culley D."/>
            <person name="Daum C."/>
            <person name="Ezra D."/>
            <person name="Gonzalez J."/>
            <person name="Henrissat B."/>
            <person name="Kuo A."/>
            <person name="Liang C."/>
            <person name="Lipzen A."/>
            <person name="Lutzoni F."/>
            <person name="Magnuson J."/>
            <person name="Mondo S."/>
            <person name="Nolan M."/>
            <person name="Ohm R."/>
            <person name="Pangilinan J."/>
            <person name="Park H.-J."/>
            <person name="Ramirez L."/>
            <person name="Alfaro M."/>
            <person name="Sun H."/>
            <person name="Tritt A."/>
            <person name="Yoshinaga Y."/>
            <person name="Zwiers L.-H."/>
            <person name="Turgeon B."/>
            <person name="Goodwin S."/>
            <person name="Spatafora J."/>
            <person name="Crous P."/>
            <person name="Grigoriev I."/>
        </authorList>
    </citation>
    <scope>NUCLEOTIDE SEQUENCE</scope>
    <source>
        <strain evidence="4">Tuck. ex Michener</strain>
    </source>
</reference>
<dbReference type="GO" id="GO:0008408">
    <property type="term" value="F:3'-5' exonuclease activity"/>
    <property type="evidence" value="ECO:0007669"/>
    <property type="project" value="InterPro"/>
</dbReference>
<name>A0A6A6H2Q0_VIRVR</name>
<dbReference type="PANTHER" id="PTHR13620:SF104">
    <property type="entry name" value="EXONUCLEASE 3'-5' DOMAIN-CONTAINING PROTEIN 2"/>
    <property type="match status" value="1"/>
</dbReference>
<dbReference type="GO" id="GO:0003676">
    <property type="term" value="F:nucleic acid binding"/>
    <property type="evidence" value="ECO:0007669"/>
    <property type="project" value="InterPro"/>
</dbReference>
<dbReference type="InterPro" id="IPR036397">
    <property type="entry name" value="RNaseH_sf"/>
</dbReference>
<dbReference type="InterPro" id="IPR012337">
    <property type="entry name" value="RNaseH-like_sf"/>
</dbReference>
<dbReference type="CDD" id="cd06141">
    <property type="entry name" value="WRN_exo"/>
    <property type="match status" value="1"/>
</dbReference>
<dbReference type="Gene3D" id="3.30.420.10">
    <property type="entry name" value="Ribonuclease H-like superfamily/Ribonuclease H"/>
    <property type="match status" value="1"/>
</dbReference>
<feature type="non-terminal residue" evidence="4">
    <location>
        <position position="224"/>
    </location>
</feature>
<accession>A0A6A6H2Q0</accession>
<protein>
    <submittedName>
        <fullName evidence="4">Ribonuclease H-like protein</fullName>
    </submittedName>
</protein>